<protein>
    <submittedName>
        <fullName evidence="1">Uncharacterized protein</fullName>
    </submittedName>
</protein>
<dbReference type="Proteomes" id="UP000326598">
    <property type="component" value="Chromosome"/>
</dbReference>
<sequence length="62" mass="6664">MHRTVPVGDHEVVTGAVEMVRIGEGVPLVHHDRTMRLLADCHPGGALVPVDAAAARHHEERG</sequence>
<dbReference type="AlphaFoldDB" id="A0A5J6HWS2"/>
<organism evidence="1 2">
    <name type="scientific">Streptomyces coeruleorubidus</name>
    <dbReference type="NCBI Taxonomy" id="116188"/>
    <lineage>
        <taxon>Bacteria</taxon>
        <taxon>Bacillati</taxon>
        <taxon>Actinomycetota</taxon>
        <taxon>Actinomycetes</taxon>
        <taxon>Kitasatosporales</taxon>
        <taxon>Streptomycetaceae</taxon>
        <taxon>Streptomyces</taxon>
    </lineage>
</organism>
<dbReference type="EMBL" id="CP023694">
    <property type="protein sequence ID" value="QEV22790.1"/>
    <property type="molecule type" value="Genomic_DNA"/>
</dbReference>
<gene>
    <name evidence="1" type="ORF">CP976_00270</name>
</gene>
<dbReference type="InterPro" id="IPR012349">
    <property type="entry name" value="Split_barrel_FMN-bd"/>
</dbReference>
<dbReference type="RefSeq" id="WP_150478452.1">
    <property type="nucleotide sequence ID" value="NZ_BMTB01000019.1"/>
</dbReference>
<proteinExistence type="predicted"/>
<dbReference type="GeneID" id="91414555"/>
<accession>A0A5J6HWS2</accession>
<name>A0A5J6HWS2_STRC4</name>
<evidence type="ECO:0000313" key="2">
    <source>
        <dbReference type="Proteomes" id="UP000326598"/>
    </source>
</evidence>
<dbReference type="KEGG" id="scoe:CP976_00270"/>
<evidence type="ECO:0000313" key="1">
    <source>
        <dbReference type="EMBL" id="QEV22790.1"/>
    </source>
</evidence>
<reference evidence="1 2" key="1">
    <citation type="submission" date="2017-09" db="EMBL/GenBank/DDBJ databases">
        <authorList>
            <person name="Lee N."/>
            <person name="Cho B.-K."/>
        </authorList>
    </citation>
    <scope>NUCLEOTIDE SEQUENCE [LARGE SCALE GENOMIC DNA]</scope>
    <source>
        <strain evidence="1 2">ATCC 13740</strain>
    </source>
</reference>
<dbReference type="Gene3D" id="2.30.110.10">
    <property type="entry name" value="Electron Transport, Fmn-binding Protein, Chain A"/>
    <property type="match status" value="1"/>
</dbReference>